<proteinExistence type="predicted"/>
<accession>A0A937JU00</accession>
<reference evidence="1" key="1">
    <citation type="submission" date="2021-01" db="EMBL/GenBank/DDBJ databases">
        <title>WGS of actinomycetes isolated from Thailand.</title>
        <authorList>
            <person name="Thawai C."/>
        </authorList>
    </citation>
    <scope>NUCLEOTIDE SEQUENCE</scope>
    <source>
        <strain evidence="1">RCU-197</strain>
    </source>
</reference>
<protein>
    <submittedName>
        <fullName evidence="1">Uncharacterized protein</fullName>
    </submittedName>
</protein>
<sequence>MKKASAPALSVVAVLVLAASALVWWLLRVPAPYALSRTPEVEVTVRPVKSRYPEAGEVAGQVDLLLKVYVQRLEAGDTAELSELGAPWYTGRDAAARKLITRYGAHAGDAVQAVVQDPAVPNLASVELRFGDGQRQTLGLSRDHDDVWWLQLGDGDPVAP</sequence>
<dbReference type="EMBL" id="JAERRK010000031">
    <property type="protein sequence ID" value="MBL1087328.1"/>
    <property type="molecule type" value="Genomic_DNA"/>
</dbReference>
<dbReference type="Proteomes" id="UP000661858">
    <property type="component" value="Unassembled WGS sequence"/>
</dbReference>
<gene>
    <name evidence="1" type="ORF">JK359_36185</name>
</gene>
<evidence type="ECO:0000313" key="1">
    <source>
        <dbReference type="EMBL" id="MBL1087328.1"/>
    </source>
</evidence>
<keyword evidence="2" id="KW-1185">Reference proteome</keyword>
<name>A0A937JU00_9ACTN</name>
<evidence type="ECO:0000313" key="2">
    <source>
        <dbReference type="Proteomes" id="UP000661858"/>
    </source>
</evidence>
<comment type="caution">
    <text evidence="1">The sequence shown here is derived from an EMBL/GenBank/DDBJ whole genome shotgun (WGS) entry which is preliminary data.</text>
</comment>
<organism evidence="1 2">
    <name type="scientific">Streptomyces actinomycinicus</name>
    <dbReference type="NCBI Taxonomy" id="1695166"/>
    <lineage>
        <taxon>Bacteria</taxon>
        <taxon>Bacillati</taxon>
        <taxon>Actinomycetota</taxon>
        <taxon>Actinomycetes</taxon>
        <taxon>Kitasatosporales</taxon>
        <taxon>Streptomycetaceae</taxon>
        <taxon>Streptomyces</taxon>
    </lineage>
</organism>
<dbReference type="RefSeq" id="WP_201843869.1">
    <property type="nucleotide sequence ID" value="NZ_JAERRK010000031.1"/>
</dbReference>
<dbReference type="AlphaFoldDB" id="A0A937JU00"/>